<dbReference type="EMBL" id="KE504177">
    <property type="protein sequence ID" value="EPS97257.1"/>
    <property type="molecule type" value="Genomic_DNA"/>
</dbReference>
<reference evidence="1 2" key="1">
    <citation type="journal article" date="2012" name="Science">
        <title>The Paleozoic origin of enzymatic lignin decomposition reconstructed from 31 fungal genomes.</title>
        <authorList>
            <person name="Floudas D."/>
            <person name="Binder M."/>
            <person name="Riley R."/>
            <person name="Barry K."/>
            <person name="Blanchette R.A."/>
            <person name="Henrissat B."/>
            <person name="Martinez A.T."/>
            <person name="Otillar R."/>
            <person name="Spatafora J.W."/>
            <person name="Yadav J.S."/>
            <person name="Aerts A."/>
            <person name="Benoit I."/>
            <person name="Boyd A."/>
            <person name="Carlson A."/>
            <person name="Copeland A."/>
            <person name="Coutinho P.M."/>
            <person name="de Vries R.P."/>
            <person name="Ferreira P."/>
            <person name="Findley K."/>
            <person name="Foster B."/>
            <person name="Gaskell J."/>
            <person name="Glotzer D."/>
            <person name="Gorecki P."/>
            <person name="Heitman J."/>
            <person name="Hesse C."/>
            <person name="Hori C."/>
            <person name="Igarashi K."/>
            <person name="Jurgens J.A."/>
            <person name="Kallen N."/>
            <person name="Kersten P."/>
            <person name="Kohler A."/>
            <person name="Kuees U."/>
            <person name="Kumar T.K.A."/>
            <person name="Kuo A."/>
            <person name="LaButti K."/>
            <person name="Larrondo L.F."/>
            <person name="Lindquist E."/>
            <person name="Ling A."/>
            <person name="Lombard V."/>
            <person name="Lucas S."/>
            <person name="Lundell T."/>
            <person name="Martin R."/>
            <person name="McLaughlin D.J."/>
            <person name="Morgenstern I."/>
            <person name="Morin E."/>
            <person name="Murat C."/>
            <person name="Nagy L.G."/>
            <person name="Nolan M."/>
            <person name="Ohm R.A."/>
            <person name="Patyshakuliyeva A."/>
            <person name="Rokas A."/>
            <person name="Ruiz-Duenas F.J."/>
            <person name="Sabat G."/>
            <person name="Salamov A."/>
            <person name="Samejima M."/>
            <person name="Schmutz J."/>
            <person name="Slot J.C."/>
            <person name="St John F."/>
            <person name="Stenlid J."/>
            <person name="Sun H."/>
            <person name="Sun S."/>
            <person name="Syed K."/>
            <person name="Tsang A."/>
            <person name="Wiebenga A."/>
            <person name="Young D."/>
            <person name="Pisabarro A."/>
            <person name="Eastwood D.C."/>
            <person name="Martin F."/>
            <person name="Cullen D."/>
            <person name="Grigoriev I.V."/>
            <person name="Hibbett D.S."/>
        </authorList>
    </citation>
    <scope>NUCLEOTIDE SEQUENCE</scope>
    <source>
        <strain evidence="2">FP-58527</strain>
    </source>
</reference>
<dbReference type="InParanoid" id="S8DXB5"/>
<evidence type="ECO:0000313" key="2">
    <source>
        <dbReference type="Proteomes" id="UP000015241"/>
    </source>
</evidence>
<keyword evidence="2" id="KW-1185">Reference proteome</keyword>
<dbReference type="AlphaFoldDB" id="S8DXB5"/>
<accession>S8DXB5</accession>
<gene>
    <name evidence="1" type="ORF">FOMPIDRAFT_1128695</name>
</gene>
<proteinExistence type="predicted"/>
<feature type="non-terminal residue" evidence="1">
    <location>
        <position position="1"/>
    </location>
</feature>
<protein>
    <submittedName>
        <fullName evidence="1">Uncharacterized protein</fullName>
    </submittedName>
</protein>
<sequence>VLCSVCTYAVLLYPCLIGTAAAIPRMGWLEHFVHVIKKELTLKLWSHTSTFVVPGS</sequence>
<organism evidence="1 2">
    <name type="scientific">Fomitopsis schrenkii</name>
    <name type="common">Brown rot fungus</name>
    <dbReference type="NCBI Taxonomy" id="2126942"/>
    <lineage>
        <taxon>Eukaryota</taxon>
        <taxon>Fungi</taxon>
        <taxon>Dikarya</taxon>
        <taxon>Basidiomycota</taxon>
        <taxon>Agaricomycotina</taxon>
        <taxon>Agaricomycetes</taxon>
        <taxon>Polyporales</taxon>
        <taxon>Fomitopsis</taxon>
    </lineage>
</organism>
<dbReference type="HOGENOM" id="CLU_3019835_0_0_1"/>
<name>S8DXB5_FOMSC</name>
<evidence type="ECO:0000313" key="1">
    <source>
        <dbReference type="EMBL" id="EPS97257.1"/>
    </source>
</evidence>
<dbReference type="Proteomes" id="UP000015241">
    <property type="component" value="Unassembled WGS sequence"/>
</dbReference>